<dbReference type="InterPro" id="IPR043129">
    <property type="entry name" value="ATPase_NBD"/>
</dbReference>
<dbReference type="SUPFAM" id="SSF49785">
    <property type="entry name" value="Galactose-binding domain-like"/>
    <property type="match status" value="1"/>
</dbReference>
<dbReference type="PANTHER" id="PTHR42749:SF1">
    <property type="entry name" value="CELL SHAPE-DETERMINING PROTEIN MREB"/>
    <property type="match status" value="1"/>
</dbReference>
<sequence>MSYGLGVDIGTTYTAAAVSDASGTRAIPLGRDVVVSSVVFATEGGELITGDAADGESRKQPLRASHSHKRRLADPTPLKICDVVRSPALLMAAQLRDAISLATATRGRPPESVVLTCPAVWGPYRREHFSEVPRLAGVRDAVIVTEPEAAAMHHSVERRLGEGEIVGVYDLGGGTFDATVLRARRHGMEILGTPEGVERLGGIDFDDSLVALVDQRVDGEITRLDPADAAHARVLLAVREACRRAKEELSAATDTVLRLDLPDGTREVTVTRADFERAIAPQLALTTDAFRRTISSAGLRAGDLASVLLVGGSSQIPLVADTLSKAVGKPLRAGLHPKLSVALGAAALARNALRRSPAVPAAAHRSAAPAHAVPGRPAGPPVPAGAPTAGMPVHTNPPAPSGPSAHAGPAGPPLPGIRPAASVDELPVRRRNFTAAPPTRSARRRNTAVIAAAAVTVLAAGSITAAVVLTSGGNSAEPTAPAAANGTSTPPASSGPLFLHDGRDVAPFHSMVGSEANWAGTALTADGKASQQAVAVRPADVNGSKDGRQVTWTGKGAAQFYVQNPQGRLDATSYVESGTLTFDVVVVKAPTAEVSLAAHCGYPCAAQLNATSSMRRLPIGEKTTMRIPLSCFAGKGLNAAAVDVPFLVHTTGTFEAKFAEVRWEPSGTTGSAPVIPCADLS</sequence>
<dbReference type="PROSITE" id="PS00329">
    <property type="entry name" value="HSP70_2"/>
    <property type="match status" value="1"/>
</dbReference>
<comment type="similarity">
    <text evidence="1">Belongs to the heat shock protein 70 family.</text>
</comment>
<dbReference type="Pfam" id="PF18559">
    <property type="entry name" value="Exop_C"/>
    <property type="match status" value="1"/>
</dbReference>
<dbReference type="PANTHER" id="PTHR42749">
    <property type="entry name" value="CELL SHAPE-DETERMINING PROTEIN MREB"/>
    <property type="match status" value="1"/>
</dbReference>
<name>A0A1H9PVJ2_9PSEU</name>
<feature type="domain" description="ExoP galactose-binding-like" evidence="7">
    <location>
        <begin position="506"/>
        <end position="663"/>
    </location>
</feature>
<organism evidence="8 9">
    <name type="scientific">Lentzea albida</name>
    <dbReference type="NCBI Taxonomy" id="65499"/>
    <lineage>
        <taxon>Bacteria</taxon>
        <taxon>Bacillati</taxon>
        <taxon>Actinomycetota</taxon>
        <taxon>Actinomycetes</taxon>
        <taxon>Pseudonocardiales</taxon>
        <taxon>Pseudonocardiaceae</taxon>
        <taxon>Lentzea</taxon>
    </lineage>
</organism>
<keyword evidence="5" id="KW-0143">Chaperone</keyword>
<dbReference type="RefSeq" id="WP_089919619.1">
    <property type="nucleotide sequence ID" value="NZ_FOFV01000009.1"/>
</dbReference>
<evidence type="ECO:0000256" key="5">
    <source>
        <dbReference type="ARBA" id="ARBA00023186"/>
    </source>
</evidence>
<evidence type="ECO:0000313" key="8">
    <source>
        <dbReference type="EMBL" id="SER51633.1"/>
    </source>
</evidence>
<dbReference type="Gene3D" id="3.90.640.10">
    <property type="entry name" value="Actin, Chain A, domain 4"/>
    <property type="match status" value="1"/>
</dbReference>
<gene>
    <name evidence="8" type="ORF">SAMN04488000_109257</name>
</gene>
<evidence type="ECO:0000256" key="3">
    <source>
        <dbReference type="ARBA" id="ARBA00022840"/>
    </source>
</evidence>
<keyword evidence="4" id="KW-0346">Stress response</keyword>
<dbReference type="InterPro" id="IPR013126">
    <property type="entry name" value="Hsp_70_fam"/>
</dbReference>
<dbReference type="AlphaFoldDB" id="A0A1H9PVJ2"/>
<proteinExistence type="inferred from homology"/>
<dbReference type="Pfam" id="PF00012">
    <property type="entry name" value="HSP70"/>
    <property type="match status" value="1"/>
</dbReference>
<keyword evidence="9" id="KW-1185">Reference proteome</keyword>
<dbReference type="EMBL" id="FOFV01000009">
    <property type="protein sequence ID" value="SER51633.1"/>
    <property type="molecule type" value="Genomic_DNA"/>
</dbReference>
<evidence type="ECO:0000259" key="7">
    <source>
        <dbReference type="Pfam" id="PF18559"/>
    </source>
</evidence>
<feature type="region of interest" description="Disordered" evidence="6">
    <location>
        <begin position="473"/>
        <end position="496"/>
    </location>
</feature>
<evidence type="ECO:0000256" key="4">
    <source>
        <dbReference type="ARBA" id="ARBA00023016"/>
    </source>
</evidence>
<dbReference type="InterPro" id="IPR041443">
    <property type="entry name" value="Exop_C"/>
</dbReference>
<dbReference type="OrthoDB" id="9766019at2"/>
<feature type="region of interest" description="Disordered" evidence="6">
    <location>
        <begin position="49"/>
        <end position="71"/>
    </location>
</feature>
<evidence type="ECO:0000313" key="9">
    <source>
        <dbReference type="Proteomes" id="UP000199503"/>
    </source>
</evidence>
<keyword evidence="2" id="KW-0547">Nucleotide-binding</keyword>
<dbReference type="Proteomes" id="UP000199503">
    <property type="component" value="Unassembled WGS sequence"/>
</dbReference>
<feature type="region of interest" description="Disordered" evidence="6">
    <location>
        <begin position="360"/>
        <end position="444"/>
    </location>
</feature>
<dbReference type="PROSITE" id="PS01036">
    <property type="entry name" value="HSP70_3"/>
    <property type="match status" value="1"/>
</dbReference>
<dbReference type="GO" id="GO:0140662">
    <property type="term" value="F:ATP-dependent protein folding chaperone"/>
    <property type="evidence" value="ECO:0007669"/>
    <property type="project" value="InterPro"/>
</dbReference>
<protein>
    <submittedName>
        <fullName evidence="8">Hsp70 protein</fullName>
    </submittedName>
</protein>
<dbReference type="Gene3D" id="2.60.120.430">
    <property type="entry name" value="Galactose-binding lectin"/>
    <property type="match status" value="1"/>
</dbReference>
<keyword evidence="3" id="KW-0067">ATP-binding</keyword>
<dbReference type="Gene3D" id="3.30.420.40">
    <property type="match status" value="2"/>
</dbReference>
<dbReference type="GO" id="GO:0005524">
    <property type="term" value="F:ATP binding"/>
    <property type="evidence" value="ECO:0007669"/>
    <property type="project" value="UniProtKB-KW"/>
</dbReference>
<feature type="compositionally biased region" description="Low complexity" evidence="6">
    <location>
        <begin position="360"/>
        <end position="376"/>
    </location>
</feature>
<dbReference type="InterPro" id="IPR018181">
    <property type="entry name" value="Heat_shock_70_CS"/>
</dbReference>
<evidence type="ECO:0000256" key="1">
    <source>
        <dbReference type="ARBA" id="ARBA00007381"/>
    </source>
</evidence>
<dbReference type="InterPro" id="IPR008979">
    <property type="entry name" value="Galactose-bd-like_sf"/>
</dbReference>
<evidence type="ECO:0000256" key="6">
    <source>
        <dbReference type="SAM" id="MobiDB-lite"/>
    </source>
</evidence>
<accession>A0A1H9PVJ2</accession>
<evidence type="ECO:0000256" key="2">
    <source>
        <dbReference type="ARBA" id="ARBA00022741"/>
    </source>
</evidence>
<dbReference type="PRINTS" id="PR00301">
    <property type="entry name" value="HEATSHOCK70"/>
</dbReference>
<reference evidence="9" key="1">
    <citation type="submission" date="2016-10" db="EMBL/GenBank/DDBJ databases">
        <authorList>
            <person name="Varghese N."/>
            <person name="Submissions S."/>
        </authorList>
    </citation>
    <scope>NUCLEOTIDE SEQUENCE [LARGE SCALE GENOMIC DNA]</scope>
    <source>
        <strain evidence="9">DSM 44437</strain>
    </source>
</reference>
<dbReference type="SUPFAM" id="SSF53067">
    <property type="entry name" value="Actin-like ATPase domain"/>
    <property type="match status" value="2"/>
</dbReference>
<dbReference type="STRING" id="65499.SAMN04488000_109257"/>